<dbReference type="InterPro" id="IPR004516">
    <property type="entry name" value="HisRS/HisZ"/>
</dbReference>
<dbReference type="PROSITE" id="PS51185">
    <property type="entry name" value="WHEP_TRS_2"/>
    <property type="match status" value="1"/>
</dbReference>
<dbReference type="GO" id="GO:0032543">
    <property type="term" value="P:mitochondrial translation"/>
    <property type="evidence" value="ECO:0007669"/>
    <property type="project" value="TreeGrafter"/>
</dbReference>
<evidence type="ECO:0000256" key="13">
    <source>
        <dbReference type="ARBA" id="ARBA00067413"/>
    </source>
</evidence>
<dbReference type="EC" id="6.1.1.21" evidence="3"/>
<dbReference type="InterPro" id="IPR041715">
    <property type="entry name" value="HisRS-like_core"/>
</dbReference>
<feature type="binding site" evidence="14">
    <location>
        <position position="195"/>
    </location>
    <ligand>
        <name>L-histidine</name>
        <dbReference type="ChEBI" id="CHEBI:57595"/>
    </ligand>
</feature>
<feature type="domain" description="WHEP-TRS" evidence="17">
    <location>
        <begin position="1"/>
        <end position="56"/>
    </location>
</feature>
<keyword evidence="8" id="KW-0648">Protein biosynthesis</keyword>
<dbReference type="SUPFAM" id="SSF55681">
    <property type="entry name" value="Class II aaRS and biotin synthetases"/>
    <property type="match status" value="1"/>
</dbReference>
<evidence type="ECO:0000256" key="10">
    <source>
        <dbReference type="ARBA" id="ARBA00030619"/>
    </source>
</evidence>
<dbReference type="FunFam" id="3.40.50.800:FF:000015">
    <property type="entry name" value="Histidyl-tRNA synthetase, mitochondrial"/>
    <property type="match status" value="1"/>
</dbReference>
<dbReference type="PIRSF" id="PIRSF001549">
    <property type="entry name" value="His-tRNA_synth"/>
    <property type="match status" value="1"/>
</dbReference>
<dbReference type="NCBIfam" id="TIGR00442">
    <property type="entry name" value="hisS"/>
    <property type="match status" value="1"/>
</dbReference>
<dbReference type="Pfam" id="PF03129">
    <property type="entry name" value="HGTP_anticodon"/>
    <property type="match status" value="1"/>
</dbReference>
<evidence type="ECO:0000256" key="7">
    <source>
        <dbReference type="ARBA" id="ARBA00022840"/>
    </source>
</evidence>
<evidence type="ECO:0000256" key="6">
    <source>
        <dbReference type="ARBA" id="ARBA00022741"/>
    </source>
</evidence>
<dbReference type="InterPro" id="IPR004154">
    <property type="entry name" value="Anticodon-bd"/>
</dbReference>
<dbReference type="PANTHER" id="PTHR11476:SF7">
    <property type="entry name" value="HISTIDINE--TRNA LIGASE"/>
    <property type="match status" value="1"/>
</dbReference>
<dbReference type="InterPro" id="IPR009068">
    <property type="entry name" value="uS15_NS1_RNA-bd_sf"/>
</dbReference>
<feature type="binding site" evidence="14">
    <location>
        <begin position="348"/>
        <end position="349"/>
    </location>
    <ligand>
        <name>L-histidine</name>
        <dbReference type="ChEBI" id="CHEBI:57595"/>
    </ligand>
</feature>
<feature type="binding site" evidence="14">
    <location>
        <position position="175"/>
    </location>
    <ligand>
        <name>L-histidine</name>
        <dbReference type="ChEBI" id="CHEBI:57595"/>
    </ligand>
</feature>
<keyword evidence="7" id="KW-0067">ATP-binding</keyword>
<dbReference type="Gene3D" id="3.40.50.800">
    <property type="entry name" value="Anticodon-binding domain"/>
    <property type="match status" value="1"/>
</dbReference>
<dbReference type="GO" id="GO:0004821">
    <property type="term" value="F:histidine-tRNA ligase activity"/>
    <property type="evidence" value="ECO:0007669"/>
    <property type="project" value="UniProtKB-EC"/>
</dbReference>
<organism evidence="18 19">
    <name type="scientific">Linnemannia exigua</name>
    <dbReference type="NCBI Taxonomy" id="604196"/>
    <lineage>
        <taxon>Eukaryota</taxon>
        <taxon>Fungi</taxon>
        <taxon>Fungi incertae sedis</taxon>
        <taxon>Mucoromycota</taxon>
        <taxon>Mortierellomycotina</taxon>
        <taxon>Mortierellomycetes</taxon>
        <taxon>Mortierellales</taxon>
        <taxon>Mortierellaceae</taxon>
        <taxon>Linnemannia</taxon>
    </lineage>
</organism>
<dbReference type="SUPFAM" id="SSF47060">
    <property type="entry name" value="S15/NS1 RNA-binding domain"/>
    <property type="match status" value="1"/>
</dbReference>
<dbReference type="InterPro" id="IPR036621">
    <property type="entry name" value="Anticodon-bd_dom_sf"/>
</dbReference>
<feature type="binding site" evidence="14">
    <location>
        <position position="344"/>
    </location>
    <ligand>
        <name>L-histidine</name>
        <dbReference type="ChEBI" id="CHEBI:57595"/>
    </ligand>
</feature>
<dbReference type="Pfam" id="PF00458">
    <property type="entry name" value="WHEP-TRS"/>
    <property type="match status" value="1"/>
</dbReference>
<feature type="region of interest" description="Disordered" evidence="15">
    <location>
        <begin position="46"/>
        <end position="68"/>
    </location>
</feature>
<dbReference type="SUPFAM" id="SSF52954">
    <property type="entry name" value="Class II aaRS ABD-related"/>
    <property type="match status" value="1"/>
</dbReference>
<dbReference type="GO" id="GO:0005829">
    <property type="term" value="C:cytosol"/>
    <property type="evidence" value="ECO:0007669"/>
    <property type="project" value="TreeGrafter"/>
</dbReference>
<evidence type="ECO:0000256" key="2">
    <source>
        <dbReference type="ARBA" id="ARBA00008226"/>
    </source>
</evidence>
<dbReference type="GO" id="GO:0005739">
    <property type="term" value="C:mitochondrion"/>
    <property type="evidence" value="ECO:0007669"/>
    <property type="project" value="TreeGrafter"/>
</dbReference>
<dbReference type="InterPro" id="IPR006195">
    <property type="entry name" value="aa-tRNA-synth_II"/>
</dbReference>
<evidence type="ECO:0000256" key="5">
    <source>
        <dbReference type="ARBA" id="ARBA00022598"/>
    </source>
</evidence>
<dbReference type="EMBL" id="JAAAIL010001917">
    <property type="protein sequence ID" value="KAG0263074.1"/>
    <property type="molecule type" value="Genomic_DNA"/>
</dbReference>
<dbReference type="Pfam" id="PF13393">
    <property type="entry name" value="tRNA-synt_His"/>
    <property type="match status" value="1"/>
</dbReference>
<dbReference type="GO" id="GO:0006427">
    <property type="term" value="P:histidyl-tRNA aminoacylation"/>
    <property type="evidence" value="ECO:0007669"/>
    <property type="project" value="InterPro"/>
</dbReference>
<feature type="binding site" evidence="14">
    <location>
        <position position="191"/>
    </location>
    <ligand>
        <name>L-histidine</name>
        <dbReference type="ChEBI" id="CHEBI:57595"/>
    </ligand>
</feature>
<dbReference type="InterPro" id="IPR045864">
    <property type="entry name" value="aa-tRNA-synth_II/BPL/LPL"/>
</dbReference>
<comment type="caution">
    <text evidence="18">The sequence shown here is derived from an EMBL/GenBank/DDBJ whole genome shotgun (WGS) entry which is preliminary data.</text>
</comment>
<gene>
    <name evidence="18" type="primary">HTS1</name>
    <name evidence="18" type="ORF">BGZ95_003886</name>
</gene>
<evidence type="ECO:0000256" key="15">
    <source>
        <dbReference type="SAM" id="MobiDB-lite"/>
    </source>
</evidence>
<dbReference type="Gene3D" id="1.10.287.10">
    <property type="entry name" value="S15/NS1, RNA-binding"/>
    <property type="match status" value="1"/>
</dbReference>
<comment type="function">
    <text evidence="12">Catalyzes the aminoacylation of histidyl-tRNA in both the cytoplasm and the mitochondrion.</text>
</comment>
<evidence type="ECO:0000313" key="18">
    <source>
        <dbReference type="EMBL" id="KAG0263074.1"/>
    </source>
</evidence>
<keyword evidence="9 18" id="KW-0030">Aminoacyl-tRNA synthetase</keyword>
<evidence type="ECO:0000256" key="14">
    <source>
        <dbReference type="PIRSR" id="PIRSR001549-1"/>
    </source>
</evidence>
<comment type="subcellular location">
    <subcellularLocation>
        <location evidence="1">Cytoplasm</location>
    </subcellularLocation>
</comment>
<dbReference type="CDD" id="cd01200">
    <property type="entry name" value="WHEPGMRS_RNA"/>
    <property type="match status" value="1"/>
</dbReference>
<keyword evidence="6" id="KW-0547">Nucleotide-binding</keyword>
<comment type="catalytic activity">
    <reaction evidence="11">
        <text>tRNA(His) + L-histidine + ATP = L-histidyl-tRNA(His) + AMP + diphosphate + H(+)</text>
        <dbReference type="Rhea" id="RHEA:17313"/>
        <dbReference type="Rhea" id="RHEA-COMP:9665"/>
        <dbReference type="Rhea" id="RHEA-COMP:9689"/>
        <dbReference type="ChEBI" id="CHEBI:15378"/>
        <dbReference type="ChEBI" id="CHEBI:30616"/>
        <dbReference type="ChEBI" id="CHEBI:33019"/>
        <dbReference type="ChEBI" id="CHEBI:57595"/>
        <dbReference type="ChEBI" id="CHEBI:78442"/>
        <dbReference type="ChEBI" id="CHEBI:78527"/>
        <dbReference type="ChEBI" id="CHEBI:456215"/>
        <dbReference type="EC" id="6.1.1.21"/>
    </reaction>
</comment>
<dbReference type="InterPro" id="IPR000738">
    <property type="entry name" value="WHEP-TRS_dom"/>
</dbReference>
<dbReference type="Gene3D" id="3.30.930.10">
    <property type="entry name" value="Bira Bifunctional Protein, Domain 2"/>
    <property type="match status" value="1"/>
</dbReference>
<dbReference type="CDD" id="cd00773">
    <property type="entry name" value="HisRS-like_core"/>
    <property type="match status" value="1"/>
</dbReference>
<dbReference type="AlphaFoldDB" id="A0AAD4D3N9"/>
<dbReference type="InterPro" id="IPR015807">
    <property type="entry name" value="His-tRNA-ligase"/>
</dbReference>
<evidence type="ECO:0000256" key="12">
    <source>
        <dbReference type="ARBA" id="ARBA00058343"/>
    </source>
</evidence>
<dbReference type="FunFam" id="3.30.930.10:FF:000021">
    <property type="entry name" value="Probable histidine--tRNA ligase, mitochondrial"/>
    <property type="match status" value="1"/>
</dbReference>
<protein>
    <recommendedName>
        <fullName evidence="13">Histidine--tRNA ligase, mitochondrial</fullName>
        <ecNumber evidence="3">6.1.1.21</ecNumber>
    </recommendedName>
    <alternativeName>
        <fullName evidence="10">Histidyl-tRNA synthetase</fullName>
    </alternativeName>
</protein>
<evidence type="ECO:0000256" key="11">
    <source>
        <dbReference type="ARBA" id="ARBA00047639"/>
    </source>
</evidence>
<evidence type="ECO:0000313" key="19">
    <source>
        <dbReference type="Proteomes" id="UP001194580"/>
    </source>
</evidence>
<sequence>MEAIEQRIKEQGDKVRSLKSSKADKDVITAEVAALNELKAELKALTVNDPSAAPADKPAKADDKKGKGGFTLKNAKGTKDYTPQEMAVREKIFSTIIGVFKKHGGITIDTPVFELKEILSGKYGEDSKLIYDLEDQGGEKCSLRYDLTVPFARFLAMNGKEYQNIKRYHIAKVYRRDQPAMTKGRMREFFQCDFDIAGTYDSMIPDSECLRVLSECLTALGLGDFTIKINHRKILDGIFEVCGVPEDKIRTISSAVDKLDKLPWADVRKEMTEDKGLDPKAADLIGEYVLLKGGAELLERLYADAKLGTNARAKEGLDDMTTLFKYLDVLNVTRHVSFDLSLARGLDYYTGLIYEAVLEGSAPPTLANGEKARATVKKGTDELDESTVGVGSVAAGGRYDNLVGMFSGVNKKGQPNLVIPCVGISIGVERVFSILMQKQKKEQIKSNEVEVYVVGLGGVSVEARMKICTELWDAGIKAEFAYKLKPRTQNQWDACDRDMIPFAVIVGGDEIEKGLIKIKDMRSKDESQKGGIEYPRTEMIAEIQRRLAEL</sequence>
<dbReference type="SMART" id="SM00991">
    <property type="entry name" value="WHEP-TRS"/>
    <property type="match status" value="1"/>
</dbReference>
<dbReference type="InterPro" id="IPR033656">
    <property type="entry name" value="HisRS_anticodon"/>
</dbReference>
<evidence type="ECO:0000256" key="1">
    <source>
        <dbReference type="ARBA" id="ARBA00004496"/>
    </source>
</evidence>
<feature type="domain" description="Aminoacyl-transfer RNA synthetases class-II family profile" evidence="16">
    <location>
        <begin position="77"/>
        <end position="437"/>
    </location>
</feature>
<accession>A0AAD4D3N9</accession>
<keyword evidence="19" id="KW-1185">Reference proteome</keyword>
<evidence type="ECO:0000259" key="16">
    <source>
        <dbReference type="PROSITE" id="PS50862"/>
    </source>
</evidence>
<evidence type="ECO:0000256" key="4">
    <source>
        <dbReference type="ARBA" id="ARBA00022490"/>
    </source>
</evidence>
<dbReference type="PROSITE" id="PS50862">
    <property type="entry name" value="AA_TRNA_LIGASE_II"/>
    <property type="match status" value="1"/>
</dbReference>
<evidence type="ECO:0000256" key="3">
    <source>
        <dbReference type="ARBA" id="ARBA00012815"/>
    </source>
</evidence>
<dbReference type="CDD" id="cd00859">
    <property type="entry name" value="HisRS_anticodon"/>
    <property type="match status" value="1"/>
</dbReference>
<dbReference type="GO" id="GO:0003723">
    <property type="term" value="F:RNA binding"/>
    <property type="evidence" value="ECO:0007669"/>
    <property type="project" value="TreeGrafter"/>
</dbReference>
<comment type="similarity">
    <text evidence="2">Belongs to the class-II aminoacyl-tRNA synthetase family.</text>
</comment>
<keyword evidence="4" id="KW-0963">Cytoplasm</keyword>
<feature type="compositionally biased region" description="Basic and acidic residues" evidence="15">
    <location>
        <begin position="57"/>
        <end position="66"/>
    </location>
</feature>
<dbReference type="PANTHER" id="PTHR11476">
    <property type="entry name" value="HISTIDYL-TRNA SYNTHETASE"/>
    <property type="match status" value="1"/>
</dbReference>
<dbReference type="Proteomes" id="UP001194580">
    <property type="component" value="Unassembled WGS sequence"/>
</dbReference>
<feature type="binding site" evidence="14">
    <location>
        <begin position="146"/>
        <end position="148"/>
    </location>
    <ligand>
        <name>L-histidine</name>
        <dbReference type="ChEBI" id="CHEBI:57595"/>
    </ligand>
</feature>
<name>A0AAD4D3N9_9FUNG</name>
<feature type="region of interest" description="Disordered" evidence="15">
    <location>
        <begin position="1"/>
        <end position="20"/>
    </location>
</feature>
<evidence type="ECO:0000256" key="8">
    <source>
        <dbReference type="ARBA" id="ARBA00022917"/>
    </source>
</evidence>
<proteinExistence type="inferred from homology"/>
<reference evidence="18" key="1">
    <citation type="journal article" date="2020" name="Fungal Divers.">
        <title>Resolving the Mortierellaceae phylogeny through synthesis of multi-gene phylogenetics and phylogenomics.</title>
        <authorList>
            <person name="Vandepol N."/>
            <person name="Liber J."/>
            <person name="Desiro A."/>
            <person name="Na H."/>
            <person name="Kennedy M."/>
            <person name="Barry K."/>
            <person name="Grigoriev I.V."/>
            <person name="Miller A.N."/>
            <person name="O'Donnell K."/>
            <person name="Stajich J.E."/>
            <person name="Bonito G."/>
        </authorList>
    </citation>
    <scope>NUCLEOTIDE SEQUENCE</scope>
    <source>
        <strain evidence="18">NRRL 28262</strain>
    </source>
</reference>
<evidence type="ECO:0000259" key="17">
    <source>
        <dbReference type="PROSITE" id="PS51185"/>
    </source>
</evidence>
<keyword evidence="5" id="KW-0436">Ligase</keyword>
<dbReference type="GO" id="GO:0005524">
    <property type="term" value="F:ATP binding"/>
    <property type="evidence" value="ECO:0007669"/>
    <property type="project" value="UniProtKB-KW"/>
</dbReference>
<evidence type="ECO:0000256" key="9">
    <source>
        <dbReference type="ARBA" id="ARBA00023146"/>
    </source>
</evidence>